<dbReference type="Proteomes" id="UP000591948">
    <property type="component" value="Unassembled WGS sequence"/>
</dbReference>
<gene>
    <name evidence="2" type="ORF">HKBW3S33_01953</name>
</gene>
<dbReference type="Pfam" id="PF08241">
    <property type="entry name" value="Methyltransf_11"/>
    <property type="match status" value="1"/>
</dbReference>
<dbReference type="InterPro" id="IPR013216">
    <property type="entry name" value="Methyltransf_11"/>
</dbReference>
<comment type="caution">
    <text evidence="2">The sequence shown here is derived from an EMBL/GenBank/DDBJ whole genome shotgun (WGS) entry which is preliminary data.</text>
</comment>
<dbReference type="GO" id="GO:0008757">
    <property type="term" value="F:S-adenosylmethionine-dependent methyltransferase activity"/>
    <property type="evidence" value="ECO:0007669"/>
    <property type="project" value="InterPro"/>
</dbReference>
<name>A0A6V8P866_9ACTN</name>
<keyword evidence="3" id="KW-1185">Reference proteome</keyword>
<accession>A0A6V8P866</accession>
<evidence type="ECO:0000313" key="3">
    <source>
        <dbReference type="Proteomes" id="UP000591948"/>
    </source>
</evidence>
<dbReference type="SUPFAM" id="SSF53335">
    <property type="entry name" value="S-adenosyl-L-methionine-dependent methyltransferases"/>
    <property type="match status" value="1"/>
</dbReference>
<dbReference type="InterPro" id="IPR029063">
    <property type="entry name" value="SAM-dependent_MTases_sf"/>
</dbReference>
<sequence>LLSSKEKAKVSSPSKIADRNDLWNVVFLRVYKDILAWQKEEKRRVGISCSCCAPENYERIQSAYTQRVSHGGAPGSSRRLRYEMVWETVWTVANLDLKPGLRVADVGAENSCLMPYFANLGCEAYGLDAFLGSYGEYFREQILKYCHDSTLVLDVARPDGSVQQARYRCEDATKMTIEDEFFDRIICLSTIEHIPDDRSAAEEMARVLKPGGLLAITAPFGLSYSQKSDLPHRKGFDGKWFGDLGRIYSKDALFSRIIEPSGLELIGDCEFSLEPSRSKAHRLPGQSCEFISAAIFLRKPHVTSDTKEDGD</sequence>
<feature type="non-terminal residue" evidence="2">
    <location>
        <position position="1"/>
    </location>
</feature>
<proteinExistence type="predicted"/>
<evidence type="ECO:0000259" key="1">
    <source>
        <dbReference type="Pfam" id="PF08241"/>
    </source>
</evidence>
<protein>
    <recommendedName>
        <fullName evidence="1">Methyltransferase type 11 domain-containing protein</fullName>
    </recommendedName>
</protein>
<dbReference type="AlphaFoldDB" id="A0A6V8P866"/>
<feature type="domain" description="Methyltransferase type 11" evidence="1">
    <location>
        <begin position="149"/>
        <end position="216"/>
    </location>
</feature>
<dbReference type="EMBL" id="BLRY01000269">
    <property type="protein sequence ID" value="GFP28538.1"/>
    <property type="molecule type" value="Genomic_DNA"/>
</dbReference>
<dbReference type="CDD" id="cd02440">
    <property type="entry name" value="AdoMet_MTases"/>
    <property type="match status" value="1"/>
</dbReference>
<dbReference type="Gene3D" id="3.40.50.150">
    <property type="entry name" value="Vaccinia Virus protein VP39"/>
    <property type="match status" value="1"/>
</dbReference>
<evidence type="ECO:0000313" key="2">
    <source>
        <dbReference type="EMBL" id="GFP28538.1"/>
    </source>
</evidence>
<organism evidence="2 3">
    <name type="scientific">Candidatus Hakubella thermalkaliphila</name>
    <dbReference type="NCBI Taxonomy" id="2754717"/>
    <lineage>
        <taxon>Bacteria</taxon>
        <taxon>Bacillati</taxon>
        <taxon>Actinomycetota</taxon>
        <taxon>Actinomycetota incertae sedis</taxon>
        <taxon>Candidatus Hakubellales</taxon>
        <taxon>Candidatus Hakubellaceae</taxon>
        <taxon>Candidatus Hakubella</taxon>
    </lineage>
</organism>
<reference evidence="2 3" key="1">
    <citation type="journal article" date="2020" name="Front. Microbiol.">
        <title>Single-cell genomics of novel Actinobacteria with the Wood-Ljungdahl pathway discovered in a serpentinizing system.</title>
        <authorList>
            <person name="Merino N."/>
            <person name="Kawai M."/>
            <person name="Boyd E.S."/>
            <person name="Colman D.R."/>
            <person name="McGlynn S.E."/>
            <person name="Nealson K.H."/>
            <person name="Kurokawa K."/>
            <person name="Hongoh Y."/>
        </authorList>
    </citation>
    <scope>NUCLEOTIDE SEQUENCE [LARGE SCALE GENOMIC DNA]</scope>
    <source>
        <strain evidence="2 3">S33</strain>
    </source>
</reference>